<dbReference type="FunFam" id="3.40.50.720:FF:000084">
    <property type="entry name" value="Short-chain dehydrogenase reductase"/>
    <property type="match status" value="1"/>
</dbReference>
<dbReference type="SUPFAM" id="SSF51735">
    <property type="entry name" value="NAD(P)-binding Rossmann-fold domains"/>
    <property type="match status" value="1"/>
</dbReference>
<keyword evidence="2" id="KW-0521">NADP</keyword>
<evidence type="ECO:0000256" key="1">
    <source>
        <dbReference type="ARBA" id="ARBA00006484"/>
    </source>
</evidence>
<dbReference type="Pfam" id="PF13561">
    <property type="entry name" value="adh_short_C2"/>
    <property type="match status" value="1"/>
</dbReference>
<accession>A0A139AT83</accession>
<evidence type="ECO:0000256" key="3">
    <source>
        <dbReference type="ARBA" id="ARBA00023002"/>
    </source>
</evidence>
<dbReference type="InterPro" id="IPR036291">
    <property type="entry name" value="NAD(P)-bd_dom_sf"/>
</dbReference>
<evidence type="ECO:0000313" key="4">
    <source>
        <dbReference type="EMBL" id="KXS19941.1"/>
    </source>
</evidence>
<dbReference type="EMBL" id="KQ965737">
    <property type="protein sequence ID" value="KXS19941.1"/>
    <property type="molecule type" value="Genomic_DNA"/>
</dbReference>
<dbReference type="STRING" id="1344416.A0A139AT83"/>
<dbReference type="OMA" id="ATLDKFH"/>
<reference evidence="4 5" key="1">
    <citation type="journal article" date="2015" name="Genome Biol. Evol.">
        <title>Phylogenomic analyses indicate that early fungi evolved digesting cell walls of algal ancestors of land plants.</title>
        <authorList>
            <person name="Chang Y."/>
            <person name="Wang S."/>
            <person name="Sekimoto S."/>
            <person name="Aerts A.L."/>
            <person name="Choi C."/>
            <person name="Clum A."/>
            <person name="LaButti K.M."/>
            <person name="Lindquist E.A."/>
            <person name="Yee Ngan C."/>
            <person name="Ohm R.A."/>
            <person name="Salamov A.A."/>
            <person name="Grigoriev I.V."/>
            <person name="Spatafora J.W."/>
            <person name="Berbee M.L."/>
        </authorList>
    </citation>
    <scope>NUCLEOTIDE SEQUENCE [LARGE SCALE GENOMIC DNA]</scope>
    <source>
        <strain evidence="4 5">JEL478</strain>
    </source>
</reference>
<dbReference type="Gene3D" id="3.40.50.720">
    <property type="entry name" value="NAD(P)-binding Rossmann-like Domain"/>
    <property type="match status" value="1"/>
</dbReference>
<dbReference type="PROSITE" id="PS00061">
    <property type="entry name" value="ADH_SHORT"/>
    <property type="match status" value="1"/>
</dbReference>
<dbReference type="AlphaFoldDB" id="A0A139AT83"/>
<protein>
    <submittedName>
        <fullName evidence="4">NAD(P)-binding protein</fullName>
    </submittedName>
</protein>
<keyword evidence="3" id="KW-0560">Oxidoreductase</keyword>
<comment type="similarity">
    <text evidence="1">Belongs to the short-chain dehydrogenases/reductases (SDR) family.</text>
</comment>
<evidence type="ECO:0000256" key="2">
    <source>
        <dbReference type="ARBA" id="ARBA00022857"/>
    </source>
</evidence>
<keyword evidence="5" id="KW-1185">Reference proteome</keyword>
<gene>
    <name evidence="4" type="ORF">M427DRAFT_108711</name>
</gene>
<dbReference type="PANTHER" id="PTHR43618">
    <property type="entry name" value="7-ALPHA-HYDROXYSTEROID DEHYDROGENASE"/>
    <property type="match status" value="1"/>
</dbReference>
<organism evidence="4 5">
    <name type="scientific">Gonapodya prolifera (strain JEL478)</name>
    <name type="common">Monoblepharis prolifera</name>
    <dbReference type="NCBI Taxonomy" id="1344416"/>
    <lineage>
        <taxon>Eukaryota</taxon>
        <taxon>Fungi</taxon>
        <taxon>Fungi incertae sedis</taxon>
        <taxon>Chytridiomycota</taxon>
        <taxon>Chytridiomycota incertae sedis</taxon>
        <taxon>Monoblepharidomycetes</taxon>
        <taxon>Monoblepharidales</taxon>
        <taxon>Gonapodyaceae</taxon>
        <taxon>Gonapodya</taxon>
    </lineage>
</organism>
<sequence length="286" mass="30534">MPSPIPAGFPDLRKESLLGVKGKVCLVTGGGTGIGRMMATALVRNGATCYISSRKLDVLEKVAKEITEIGPGKCYAIQADLSSKKACYDLAAELSKREDKLHLMVNNSGASWGSPLEDYPEQQGWVKIMQLNLMCIFYLTTACLPLLEKGSRGPTDPSRVVTVASALGIVPHDTYLGADGMTNVSYNATKAADLHMTRHLAGMLAKRGVLVNTIAPGIVPTKFVKFGMSKNNRLLLKEYPMGRFAVPTDVAGTILFLASKASAHVTGATLVLDGGWSLEDSGYARL</sequence>
<dbReference type="Proteomes" id="UP000070544">
    <property type="component" value="Unassembled WGS sequence"/>
</dbReference>
<dbReference type="InterPro" id="IPR052178">
    <property type="entry name" value="Sec_Metab_Biosynth_SDR"/>
</dbReference>
<dbReference type="PRINTS" id="PR00081">
    <property type="entry name" value="GDHRDH"/>
</dbReference>
<name>A0A139AT83_GONPJ</name>
<dbReference type="PANTHER" id="PTHR43618:SF8">
    <property type="entry name" value="7ALPHA-HYDROXYSTEROID DEHYDROGENASE"/>
    <property type="match status" value="1"/>
</dbReference>
<dbReference type="GO" id="GO:0016491">
    <property type="term" value="F:oxidoreductase activity"/>
    <property type="evidence" value="ECO:0007669"/>
    <property type="project" value="UniProtKB-KW"/>
</dbReference>
<evidence type="ECO:0000313" key="5">
    <source>
        <dbReference type="Proteomes" id="UP000070544"/>
    </source>
</evidence>
<proteinExistence type="inferred from homology"/>
<dbReference type="InterPro" id="IPR020904">
    <property type="entry name" value="Sc_DH/Rdtase_CS"/>
</dbReference>
<dbReference type="OrthoDB" id="294295at2759"/>
<dbReference type="InterPro" id="IPR002347">
    <property type="entry name" value="SDR_fam"/>
</dbReference>